<feature type="region of interest" description="Disordered" evidence="1">
    <location>
        <begin position="38"/>
        <end position="61"/>
    </location>
</feature>
<evidence type="ECO:0000313" key="2">
    <source>
        <dbReference type="EMBL" id="KAH9378874.1"/>
    </source>
</evidence>
<sequence>MDEFSVHGGLLFDELKFSENIGVKASGEMTGFVDLGDFTEQDSKTSQSDHGLGMFQPFQGG</sequence>
<dbReference type="EMBL" id="JABSTR010000009">
    <property type="protein sequence ID" value="KAH9378874.1"/>
    <property type="molecule type" value="Genomic_DNA"/>
</dbReference>
<proteinExistence type="predicted"/>
<dbReference type="Proteomes" id="UP000821853">
    <property type="component" value="Unassembled WGS sequence"/>
</dbReference>
<comment type="caution">
    <text evidence="2">The sequence shown here is derived from an EMBL/GenBank/DDBJ whole genome shotgun (WGS) entry which is preliminary data.</text>
</comment>
<protein>
    <submittedName>
        <fullName evidence="2">Uncharacterized protein</fullName>
    </submittedName>
</protein>
<name>A0A9J6GTS6_HAELO</name>
<organism evidence="2 3">
    <name type="scientific">Haemaphysalis longicornis</name>
    <name type="common">Bush tick</name>
    <dbReference type="NCBI Taxonomy" id="44386"/>
    <lineage>
        <taxon>Eukaryota</taxon>
        <taxon>Metazoa</taxon>
        <taxon>Ecdysozoa</taxon>
        <taxon>Arthropoda</taxon>
        <taxon>Chelicerata</taxon>
        <taxon>Arachnida</taxon>
        <taxon>Acari</taxon>
        <taxon>Parasitiformes</taxon>
        <taxon>Ixodida</taxon>
        <taxon>Ixodoidea</taxon>
        <taxon>Ixodidae</taxon>
        <taxon>Haemaphysalinae</taxon>
        <taxon>Haemaphysalis</taxon>
    </lineage>
</organism>
<evidence type="ECO:0000313" key="3">
    <source>
        <dbReference type="Proteomes" id="UP000821853"/>
    </source>
</evidence>
<reference evidence="2 3" key="1">
    <citation type="journal article" date="2020" name="Cell">
        <title>Large-Scale Comparative Analyses of Tick Genomes Elucidate Their Genetic Diversity and Vector Capacities.</title>
        <authorList>
            <consortium name="Tick Genome and Microbiome Consortium (TIGMIC)"/>
            <person name="Jia N."/>
            <person name="Wang J."/>
            <person name="Shi W."/>
            <person name="Du L."/>
            <person name="Sun Y."/>
            <person name="Zhan W."/>
            <person name="Jiang J.F."/>
            <person name="Wang Q."/>
            <person name="Zhang B."/>
            <person name="Ji P."/>
            <person name="Bell-Sakyi L."/>
            <person name="Cui X.M."/>
            <person name="Yuan T.T."/>
            <person name="Jiang B.G."/>
            <person name="Yang W.F."/>
            <person name="Lam T.T."/>
            <person name="Chang Q.C."/>
            <person name="Ding S.J."/>
            <person name="Wang X.J."/>
            <person name="Zhu J.G."/>
            <person name="Ruan X.D."/>
            <person name="Zhao L."/>
            <person name="Wei J.T."/>
            <person name="Ye R.Z."/>
            <person name="Que T.C."/>
            <person name="Du C.H."/>
            <person name="Zhou Y.H."/>
            <person name="Cheng J.X."/>
            <person name="Dai P.F."/>
            <person name="Guo W.B."/>
            <person name="Han X.H."/>
            <person name="Huang E.J."/>
            <person name="Li L.F."/>
            <person name="Wei W."/>
            <person name="Gao Y.C."/>
            <person name="Liu J.Z."/>
            <person name="Shao H.Z."/>
            <person name="Wang X."/>
            <person name="Wang C.C."/>
            <person name="Yang T.C."/>
            <person name="Huo Q.B."/>
            <person name="Li W."/>
            <person name="Chen H.Y."/>
            <person name="Chen S.E."/>
            <person name="Zhou L.G."/>
            <person name="Ni X.B."/>
            <person name="Tian J.H."/>
            <person name="Sheng Y."/>
            <person name="Liu T."/>
            <person name="Pan Y.S."/>
            <person name="Xia L.Y."/>
            <person name="Li J."/>
            <person name="Zhao F."/>
            <person name="Cao W.C."/>
        </authorList>
    </citation>
    <scope>NUCLEOTIDE SEQUENCE [LARGE SCALE GENOMIC DNA]</scope>
    <source>
        <strain evidence="2">HaeL-2018</strain>
    </source>
</reference>
<accession>A0A9J6GTS6</accession>
<evidence type="ECO:0000256" key="1">
    <source>
        <dbReference type="SAM" id="MobiDB-lite"/>
    </source>
</evidence>
<keyword evidence="3" id="KW-1185">Reference proteome</keyword>
<dbReference type="VEuPathDB" id="VectorBase:HLOH_059823"/>
<gene>
    <name evidence="2" type="ORF">HPB48_013443</name>
</gene>
<dbReference type="AlphaFoldDB" id="A0A9J6GTS6"/>